<organism evidence="1 2">
    <name type="scientific">Brachionus plicatilis</name>
    <name type="common">Marine rotifer</name>
    <name type="synonym">Brachionus muelleri</name>
    <dbReference type="NCBI Taxonomy" id="10195"/>
    <lineage>
        <taxon>Eukaryota</taxon>
        <taxon>Metazoa</taxon>
        <taxon>Spiralia</taxon>
        <taxon>Gnathifera</taxon>
        <taxon>Rotifera</taxon>
        <taxon>Eurotatoria</taxon>
        <taxon>Monogononta</taxon>
        <taxon>Pseudotrocha</taxon>
        <taxon>Ploima</taxon>
        <taxon>Brachionidae</taxon>
        <taxon>Brachionus</taxon>
    </lineage>
</organism>
<dbReference type="EMBL" id="REGN01008908">
    <property type="protein sequence ID" value="RNA02395.1"/>
    <property type="molecule type" value="Genomic_DNA"/>
</dbReference>
<comment type="caution">
    <text evidence="1">The sequence shown here is derived from an EMBL/GenBank/DDBJ whole genome shotgun (WGS) entry which is preliminary data.</text>
</comment>
<dbReference type="AlphaFoldDB" id="A0A3M7PUG0"/>
<feature type="non-terminal residue" evidence="1">
    <location>
        <position position="1"/>
    </location>
</feature>
<accession>A0A3M7PUG0</accession>
<name>A0A3M7PUG0_BRAPC</name>
<sequence length="73" mass="8496">SKFPTLSCGLVVHTLLKNFLSNEVVHYLEKNLSEDQRIMMNIFDDLLLNLLSLIEKEIYCFDNIALLRKNVPD</sequence>
<dbReference type="Proteomes" id="UP000276133">
    <property type="component" value="Unassembled WGS sequence"/>
</dbReference>
<proteinExistence type="predicted"/>
<reference evidence="1 2" key="1">
    <citation type="journal article" date="2018" name="Sci. Rep.">
        <title>Genomic signatures of local adaptation to the degree of environmental predictability in rotifers.</title>
        <authorList>
            <person name="Franch-Gras L."/>
            <person name="Hahn C."/>
            <person name="Garcia-Roger E.M."/>
            <person name="Carmona M.J."/>
            <person name="Serra M."/>
            <person name="Gomez A."/>
        </authorList>
    </citation>
    <scope>NUCLEOTIDE SEQUENCE [LARGE SCALE GENOMIC DNA]</scope>
    <source>
        <strain evidence="1">HYR1</strain>
    </source>
</reference>
<evidence type="ECO:0000313" key="1">
    <source>
        <dbReference type="EMBL" id="RNA02395.1"/>
    </source>
</evidence>
<protein>
    <submittedName>
        <fullName evidence="1">Uncharacterized protein</fullName>
    </submittedName>
</protein>
<evidence type="ECO:0000313" key="2">
    <source>
        <dbReference type="Proteomes" id="UP000276133"/>
    </source>
</evidence>
<gene>
    <name evidence="1" type="ORF">BpHYR1_026191</name>
</gene>
<keyword evidence="2" id="KW-1185">Reference proteome</keyword>